<evidence type="ECO:0000313" key="3">
    <source>
        <dbReference type="Proteomes" id="UP000231098"/>
    </source>
</evidence>
<evidence type="ECO:0000313" key="2">
    <source>
        <dbReference type="EMBL" id="PIS21735.1"/>
    </source>
</evidence>
<comment type="caution">
    <text evidence="2">The sequence shown here is derived from an EMBL/GenBank/DDBJ whole genome shotgun (WGS) entry which is preliminary data.</text>
</comment>
<proteinExistence type="predicted"/>
<dbReference type="Proteomes" id="UP000231098">
    <property type="component" value="Unassembled WGS sequence"/>
</dbReference>
<organism evidence="2 3">
    <name type="scientific">candidate division WWE3 bacterium CG08_land_8_20_14_0_20_41_15</name>
    <dbReference type="NCBI Taxonomy" id="1975086"/>
    <lineage>
        <taxon>Bacteria</taxon>
        <taxon>Katanobacteria</taxon>
    </lineage>
</organism>
<accession>A0A2H0XA68</accession>
<evidence type="ECO:0000256" key="1">
    <source>
        <dbReference type="SAM" id="MobiDB-lite"/>
    </source>
</evidence>
<gene>
    <name evidence="2" type="ORF">COT51_01150</name>
</gene>
<sequence length="647" mass="74656">MSIEGGPGPEQIMGKYELHKTPEVDRSVSRLRDHGEKVKETKLDRVSAHFGLIEKALRIDRDHFISDVKADLTKEFTINLQNEDGTEDEEKIDQLVLGLFESEKEILRQRGMGADLEEYGDTPRPDDFEKYKQQIRDKKVEQEKTLGIWIDYLGDKEADYYPVWFKYLALRSLKKMGKRDRDTGDYSKRSANTLQPFPDLSREALSRTLTAIKQMQDKRTLLDFEKINEYPDDELSALAELDRAAAKGDFAKLYAHFQNEIEKERRERGESTAGEWRHFPQGSDPRILVSTLEGKGTEWCTAGLDVASGQLERGEFWIYYTFDKDKKPTDPRVAIFLIEGEISEVRGVYGKDQDLELDFVDIAREKYKDFPGSEKYEKKDHDMKLLSEIENKTKSGKELSKDELIFLYEIDSPIEGFGHGVDPRVAELRKERDPKVDATIVLDCQPDEIAWSADQIQENTKSYIGPLFPGIFKLQNLENIYTSFPEGKIRKSDLEIGGKTTAELEQELIAKNINISEYAKDMLHSPDFATLENPEQIDLVRLKVRDLGFPSGATTDQIYAKAAEFGLELCPAEVAPHQRLKDEDQPLGDWYRIAMKQITYRDGYPYAFRLEHDDDGLWLYSYWAKPDNKWNAVVEFVFRLRNVSLEP</sequence>
<dbReference type="EMBL" id="PEYV01000022">
    <property type="protein sequence ID" value="PIS21735.1"/>
    <property type="molecule type" value="Genomic_DNA"/>
</dbReference>
<protein>
    <submittedName>
        <fullName evidence="2">Uncharacterized protein</fullName>
    </submittedName>
</protein>
<feature type="compositionally biased region" description="Basic and acidic residues" evidence="1">
    <location>
        <begin position="16"/>
        <end position="33"/>
    </location>
</feature>
<feature type="region of interest" description="Disordered" evidence="1">
    <location>
        <begin position="1"/>
        <end position="33"/>
    </location>
</feature>
<dbReference type="AlphaFoldDB" id="A0A2H0XA68"/>
<reference evidence="3" key="1">
    <citation type="submission" date="2017-09" db="EMBL/GenBank/DDBJ databases">
        <title>Depth-based differentiation of microbial function through sediment-hosted aquifers and enrichment of novel symbionts in the deep terrestrial subsurface.</title>
        <authorList>
            <person name="Probst A.J."/>
            <person name="Ladd B."/>
            <person name="Jarett J.K."/>
            <person name="Geller-Mcgrath D.E."/>
            <person name="Sieber C.M.K."/>
            <person name="Emerson J.B."/>
            <person name="Anantharaman K."/>
            <person name="Thomas B.C."/>
            <person name="Malmstrom R."/>
            <person name="Stieglmeier M."/>
            <person name="Klingl A."/>
            <person name="Woyke T."/>
            <person name="Ryan C.M."/>
            <person name="Banfield J.F."/>
        </authorList>
    </citation>
    <scope>NUCLEOTIDE SEQUENCE [LARGE SCALE GENOMIC DNA]</scope>
</reference>
<name>A0A2H0XA68_UNCKA</name>